<sequence length="454" mass="51389">MEDLDSIHRPSFIIGDSLDPSDIEERGVAPSQSENSGDPLKAKNVSKTPSRILTTDTTHIQIEPAHIIEYEWPLKSGESYFIQEQISQLLDVKSFKRKYPELSRRTVEPRERDYLLEKLNLGDSLAPHHLNHLTALRDFEVHDLMSTEYPAIYTDYQKCVADRIKQNLLEKQKELDIIKSDAKKMDELRKKAIKSAAEFNTELQTTKKSERKYFLDIQTSIIQSPANKWMRMDKESSKPSAYPVALIPGQYTSHFKRFSFEKLSRLPDISPPPIYVSEQELARRNAVAAEAYNQPSPLAVDSKEEVTSEKSARDVVAPAPLRNLRRSSTSSSVASAAKKTRKTSIAIELSNTLCSVCGLKENGPEEGAVTPFVKCYICLQYMHSNCIDMPSSMVDVVQKYNWSCIDCKMCDVCNKPDQEDAMMCCDLCDRGYHTFCVGLEQPPCGAWMCSNCEV</sequence>
<dbReference type="Proteomes" id="UP000887574">
    <property type="component" value="Unplaced"/>
</dbReference>
<dbReference type="PANTHER" id="PTHR45888">
    <property type="entry name" value="HL01030P-RELATED"/>
    <property type="match status" value="1"/>
</dbReference>
<dbReference type="Gene3D" id="3.30.40.10">
    <property type="entry name" value="Zinc/RING finger domain, C3HC4 (zinc finger)"/>
    <property type="match status" value="1"/>
</dbReference>
<accession>A0A915D6L9</accession>
<keyword evidence="6" id="KW-0805">Transcription regulation</keyword>
<comment type="subcellular location">
    <subcellularLocation>
        <location evidence="1">Nucleus</location>
    </subcellularLocation>
</comment>
<keyword evidence="4 9" id="KW-0863">Zinc-finger</keyword>
<dbReference type="GO" id="GO:0008270">
    <property type="term" value="F:zinc ion binding"/>
    <property type="evidence" value="ECO:0007669"/>
    <property type="project" value="UniProtKB-KW"/>
</dbReference>
<keyword evidence="7" id="KW-0804">Transcription</keyword>
<organism evidence="12 13">
    <name type="scientific">Ditylenchus dipsaci</name>
    <dbReference type="NCBI Taxonomy" id="166011"/>
    <lineage>
        <taxon>Eukaryota</taxon>
        <taxon>Metazoa</taxon>
        <taxon>Ecdysozoa</taxon>
        <taxon>Nematoda</taxon>
        <taxon>Chromadorea</taxon>
        <taxon>Rhabditida</taxon>
        <taxon>Tylenchina</taxon>
        <taxon>Tylenchomorpha</taxon>
        <taxon>Sphaerularioidea</taxon>
        <taxon>Anguinidae</taxon>
        <taxon>Anguininae</taxon>
        <taxon>Ditylenchus</taxon>
    </lineage>
</organism>
<keyword evidence="8" id="KW-0539">Nucleus</keyword>
<protein>
    <submittedName>
        <fullName evidence="13">PHD-type domain-containing protein</fullName>
    </submittedName>
</protein>
<proteinExistence type="predicted"/>
<feature type="domain" description="PHD-type" evidence="11">
    <location>
        <begin position="407"/>
        <end position="454"/>
    </location>
</feature>
<evidence type="ECO:0000256" key="5">
    <source>
        <dbReference type="ARBA" id="ARBA00022833"/>
    </source>
</evidence>
<keyword evidence="12" id="KW-1185">Reference proteome</keyword>
<dbReference type="InterPro" id="IPR019787">
    <property type="entry name" value="Znf_PHD-finger"/>
</dbReference>
<evidence type="ECO:0000256" key="7">
    <source>
        <dbReference type="ARBA" id="ARBA00023163"/>
    </source>
</evidence>
<keyword evidence="3" id="KW-0677">Repeat</keyword>
<reference evidence="13" key="1">
    <citation type="submission" date="2022-11" db="UniProtKB">
        <authorList>
            <consortium name="WormBaseParasite"/>
        </authorList>
    </citation>
    <scope>IDENTIFICATION</scope>
</reference>
<dbReference type="InterPro" id="IPR001965">
    <property type="entry name" value="Znf_PHD"/>
</dbReference>
<dbReference type="Pfam" id="PF00628">
    <property type="entry name" value="PHD"/>
    <property type="match status" value="1"/>
</dbReference>
<evidence type="ECO:0000256" key="6">
    <source>
        <dbReference type="ARBA" id="ARBA00023015"/>
    </source>
</evidence>
<keyword evidence="2" id="KW-0479">Metal-binding</keyword>
<dbReference type="InterPro" id="IPR013083">
    <property type="entry name" value="Znf_RING/FYVE/PHD"/>
</dbReference>
<feature type="compositionally biased region" description="Polar residues" evidence="10">
    <location>
        <begin position="45"/>
        <end position="56"/>
    </location>
</feature>
<evidence type="ECO:0000313" key="13">
    <source>
        <dbReference type="WBParaSite" id="jg16284.2"/>
    </source>
</evidence>
<dbReference type="WBParaSite" id="jg16284.2">
    <property type="protein sequence ID" value="jg16284.2"/>
    <property type="gene ID" value="jg16284"/>
</dbReference>
<evidence type="ECO:0000256" key="8">
    <source>
        <dbReference type="ARBA" id="ARBA00023242"/>
    </source>
</evidence>
<dbReference type="InterPro" id="IPR011011">
    <property type="entry name" value="Znf_FYVE_PHD"/>
</dbReference>
<dbReference type="PANTHER" id="PTHR45888:SF4">
    <property type="entry name" value="PHD FINGER PROTEIN 10"/>
    <property type="match status" value="1"/>
</dbReference>
<evidence type="ECO:0000313" key="12">
    <source>
        <dbReference type="Proteomes" id="UP000887574"/>
    </source>
</evidence>
<evidence type="ECO:0000256" key="9">
    <source>
        <dbReference type="PROSITE-ProRule" id="PRU00146"/>
    </source>
</evidence>
<dbReference type="GO" id="GO:0005634">
    <property type="term" value="C:nucleus"/>
    <property type="evidence" value="ECO:0007669"/>
    <property type="project" value="UniProtKB-SubCell"/>
</dbReference>
<dbReference type="SUPFAM" id="SSF57903">
    <property type="entry name" value="FYVE/PHD zinc finger"/>
    <property type="match status" value="2"/>
</dbReference>
<dbReference type="AlphaFoldDB" id="A0A915D6L9"/>
<feature type="region of interest" description="Disordered" evidence="10">
    <location>
        <begin position="1"/>
        <end position="56"/>
    </location>
</feature>
<evidence type="ECO:0000256" key="4">
    <source>
        <dbReference type="ARBA" id="ARBA00022771"/>
    </source>
</evidence>
<keyword evidence="5" id="KW-0862">Zinc</keyword>
<dbReference type="PROSITE" id="PS50016">
    <property type="entry name" value="ZF_PHD_2"/>
    <property type="match status" value="2"/>
</dbReference>
<evidence type="ECO:0000256" key="2">
    <source>
        <dbReference type="ARBA" id="ARBA00022723"/>
    </source>
</evidence>
<name>A0A915D6L9_9BILA</name>
<evidence type="ECO:0000256" key="3">
    <source>
        <dbReference type="ARBA" id="ARBA00022737"/>
    </source>
</evidence>
<feature type="domain" description="PHD-type" evidence="11">
    <location>
        <begin position="351"/>
        <end position="410"/>
    </location>
</feature>
<evidence type="ECO:0000256" key="10">
    <source>
        <dbReference type="SAM" id="MobiDB-lite"/>
    </source>
</evidence>
<evidence type="ECO:0000259" key="11">
    <source>
        <dbReference type="PROSITE" id="PS50016"/>
    </source>
</evidence>
<dbReference type="SMART" id="SM00249">
    <property type="entry name" value="PHD"/>
    <property type="match status" value="2"/>
</dbReference>
<evidence type="ECO:0000256" key="1">
    <source>
        <dbReference type="ARBA" id="ARBA00004123"/>
    </source>
</evidence>
<dbReference type="CDD" id="cd21085">
    <property type="entry name" value="WH_NTD_PHF10"/>
    <property type="match status" value="1"/>
</dbReference>